<proteinExistence type="predicted"/>
<keyword evidence="5" id="KW-1185">Reference proteome</keyword>
<evidence type="ECO:0000259" key="3">
    <source>
        <dbReference type="Pfam" id="PF20151"/>
    </source>
</evidence>
<feature type="transmembrane region" description="Helical" evidence="2">
    <location>
        <begin position="129"/>
        <end position="151"/>
    </location>
</feature>
<feature type="transmembrane region" description="Helical" evidence="2">
    <location>
        <begin position="57"/>
        <end position="77"/>
    </location>
</feature>
<evidence type="ECO:0000256" key="2">
    <source>
        <dbReference type="SAM" id="Phobius"/>
    </source>
</evidence>
<feature type="transmembrane region" description="Helical" evidence="2">
    <location>
        <begin position="89"/>
        <end position="108"/>
    </location>
</feature>
<name>A0A5C2S5T4_9APHY</name>
<keyword evidence="2" id="KW-1133">Transmembrane helix</keyword>
<evidence type="ECO:0000256" key="1">
    <source>
        <dbReference type="SAM" id="MobiDB-lite"/>
    </source>
</evidence>
<feature type="domain" description="DUF6533" evidence="3">
    <location>
        <begin position="25"/>
        <end position="69"/>
    </location>
</feature>
<accession>A0A5C2S5T4</accession>
<organism evidence="4 5">
    <name type="scientific">Lentinus tigrinus ALCF2SS1-6</name>
    <dbReference type="NCBI Taxonomy" id="1328759"/>
    <lineage>
        <taxon>Eukaryota</taxon>
        <taxon>Fungi</taxon>
        <taxon>Dikarya</taxon>
        <taxon>Basidiomycota</taxon>
        <taxon>Agaricomycotina</taxon>
        <taxon>Agaricomycetes</taxon>
        <taxon>Polyporales</taxon>
        <taxon>Polyporaceae</taxon>
        <taxon>Lentinus</taxon>
    </lineage>
</organism>
<evidence type="ECO:0000313" key="5">
    <source>
        <dbReference type="Proteomes" id="UP000313359"/>
    </source>
</evidence>
<evidence type="ECO:0000313" key="4">
    <source>
        <dbReference type="EMBL" id="RPD59051.1"/>
    </source>
</evidence>
<dbReference type="EMBL" id="ML122272">
    <property type="protein sequence ID" value="RPD59051.1"/>
    <property type="molecule type" value="Genomic_DNA"/>
</dbReference>
<dbReference type="OrthoDB" id="2756573at2759"/>
<protein>
    <recommendedName>
        <fullName evidence="3">DUF6533 domain-containing protein</fullName>
    </recommendedName>
</protein>
<dbReference type="Pfam" id="PF20151">
    <property type="entry name" value="DUF6533"/>
    <property type="match status" value="1"/>
</dbReference>
<dbReference type="Proteomes" id="UP000313359">
    <property type="component" value="Unassembled WGS sequence"/>
</dbReference>
<gene>
    <name evidence="4" type="ORF">L227DRAFT_601692</name>
</gene>
<feature type="transmembrane region" description="Helical" evidence="2">
    <location>
        <begin position="12"/>
        <end position="36"/>
    </location>
</feature>
<dbReference type="InterPro" id="IPR045340">
    <property type="entry name" value="DUF6533"/>
</dbReference>
<feature type="transmembrane region" description="Helical" evidence="2">
    <location>
        <begin position="202"/>
        <end position="222"/>
    </location>
</feature>
<keyword evidence="2" id="KW-0472">Membrane</keyword>
<feature type="region of interest" description="Disordered" evidence="1">
    <location>
        <begin position="321"/>
        <end position="341"/>
    </location>
</feature>
<reference evidence="4" key="1">
    <citation type="journal article" date="2018" name="Genome Biol. Evol.">
        <title>Genomics and development of Lentinus tigrinus, a white-rot wood-decaying mushroom with dimorphic fruiting bodies.</title>
        <authorList>
            <person name="Wu B."/>
            <person name="Xu Z."/>
            <person name="Knudson A."/>
            <person name="Carlson A."/>
            <person name="Chen N."/>
            <person name="Kovaka S."/>
            <person name="LaButti K."/>
            <person name="Lipzen A."/>
            <person name="Pennachio C."/>
            <person name="Riley R."/>
            <person name="Schakwitz W."/>
            <person name="Umezawa K."/>
            <person name="Ohm R.A."/>
            <person name="Grigoriev I.V."/>
            <person name="Nagy L.G."/>
            <person name="Gibbons J."/>
            <person name="Hibbett D."/>
        </authorList>
    </citation>
    <scope>NUCLEOTIDE SEQUENCE [LARGE SCALE GENOMIC DNA]</scope>
    <source>
        <strain evidence="4">ALCF2SS1-6</strain>
    </source>
</reference>
<sequence>MAASNPHSDADVIVALFSLLYNQDYCITASAVLFIYDTIVTFDREVGCFWNSKTSGAALLFFTNKYLTVATFVFSFVAFNGSIFTDQALVHFTICASFQQAGNVVILLQMLPSAAFSTLRAYVLSKSKLLGLLVFALSMAPVAANLVPYAYHYSGEILPPLGCLYVDTMNSVLDLSLGSRGALRDIRRSGKLSLPSIFLRDGTVYFLLFGVINILFLVFSVISRVDIHSSGFAYLTIFMNPEHKLTTRTPLQLAPGIPTTARIMSILISRFLLQLQESSQTTLRVPKDDPLHISVNAYDETPSFVRSLGSVINPGIQGREESIEPHLHPLPTGTNEELAGV</sequence>
<keyword evidence="2" id="KW-0812">Transmembrane</keyword>
<dbReference type="AlphaFoldDB" id="A0A5C2S5T4"/>